<organism evidence="2 3">
    <name type="scientific">Bordetella genomosp. 2</name>
    <dbReference type="NCBI Taxonomy" id="1983456"/>
    <lineage>
        <taxon>Bacteria</taxon>
        <taxon>Pseudomonadati</taxon>
        <taxon>Pseudomonadota</taxon>
        <taxon>Betaproteobacteria</taxon>
        <taxon>Burkholderiales</taxon>
        <taxon>Alcaligenaceae</taxon>
        <taxon>Bordetella</taxon>
    </lineage>
</organism>
<sequence length="139" mass="14319">MGVRALLLGLGAAAALAGCSTSGNNFDPGALSMLTPGESTLQEAAYALGAAPVVLYGQSDGGALALWSFKATFVTDGLYSRKEALLQFGPDGRLVRLVDTTNLLLEPWERRKLLGPAPGRLDGPAGAPWSIPVPAAPMQ</sequence>
<dbReference type="Proteomes" id="UP000215633">
    <property type="component" value="Unassembled WGS sequence"/>
</dbReference>
<dbReference type="AlphaFoldDB" id="A0A261VN73"/>
<dbReference type="RefSeq" id="WP_038853914.1">
    <property type="nucleotide sequence ID" value="NZ_NEVT01000006.1"/>
</dbReference>
<feature type="chain" id="PRO_5012492457" description="Lipoprotein" evidence="1">
    <location>
        <begin position="18"/>
        <end position="139"/>
    </location>
</feature>
<dbReference type="EMBL" id="NEVT01000006">
    <property type="protein sequence ID" value="OZI75596.1"/>
    <property type="molecule type" value="Genomic_DNA"/>
</dbReference>
<evidence type="ECO:0008006" key="4">
    <source>
        <dbReference type="Google" id="ProtNLM"/>
    </source>
</evidence>
<accession>A0A261VN73</accession>
<protein>
    <recommendedName>
        <fullName evidence="4">Lipoprotein</fullName>
    </recommendedName>
</protein>
<comment type="caution">
    <text evidence="2">The sequence shown here is derived from an EMBL/GenBank/DDBJ whole genome shotgun (WGS) entry which is preliminary data.</text>
</comment>
<proteinExistence type="predicted"/>
<keyword evidence="1" id="KW-0732">Signal</keyword>
<dbReference type="PROSITE" id="PS51257">
    <property type="entry name" value="PROKAR_LIPOPROTEIN"/>
    <property type="match status" value="1"/>
</dbReference>
<gene>
    <name evidence="2" type="ORF">CAL24_10215</name>
</gene>
<evidence type="ECO:0000313" key="2">
    <source>
        <dbReference type="EMBL" id="OZI75596.1"/>
    </source>
</evidence>
<name>A0A261VN73_9BORD</name>
<evidence type="ECO:0000256" key="1">
    <source>
        <dbReference type="SAM" id="SignalP"/>
    </source>
</evidence>
<reference evidence="3" key="1">
    <citation type="submission" date="2017-05" db="EMBL/GenBank/DDBJ databases">
        <title>Complete and WGS of Bordetella genogroups.</title>
        <authorList>
            <person name="Spilker T."/>
            <person name="Lipuma J."/>
        </authorList>
    </citation>
    <scope>NUCLEOTIDE SEQUENCE [LARGE SCALE GENOMIC DNA]</scope>
    <source>
        <strain evidence="3">AU8256</strain>
    </source>
</reference>
<feature type="signal peptide" evidence="1">
    <location>
        <begin position="1"/>
        <end position="17"/>
    </location>
</feature>
<evidence type="ECO:0000313" key="3">
    <source>
        <dbReference type="Proteomes" id="UP000215633"/>
    </source>
</evidence>
<keyword evidence="3" id="KW-1185">Reference proteome</keyword>